<dbReference type="Proteomes" id="UP000663193">
    <property type="component" value="Chromosome 4"/>
</dbReference>
<gene>
    <name evidence="2" type="ORF">JI435_430710</name>
</gene>
<reference evidence="3" key="1">
    <citation type="journal article" date="2021" name="BMC Genomics">
        <title>Chromosome-level genome assembly and manually-curated proteome of model necrotroph Parastagonospora nodorum Sn15 reveals a genome-wide trove of candidate effector homologs, and redundancy of virulence-related functions within an accessory chromosome.</title>
        <authorList>
            <person name="Bertazzoni S."/>
            <person name="Jones D.A.B."/>
            <person name="Phan H.T."/>
            <person name="Tan K.-C."/>
            <person name="Hane J.K."/>
        </authorList>
    </citation>
    <scope>NUCLEOTIDE SEQUENCE [LARGE SCALE GENOMIC DNA]</scope>
    <source>
        <strain evidence="3">SN15 / ATCC MYA-4574 / FGSC 10173)</strain>
    </source>
</reference>
<name>A0A7U2HWH7_PHANO</name>
<keyword evidence="3" id="KW-1185">Reference proteome</keyword>
<sequence length="248" mass="27572">MDFQSSILTIQNTNRRFVLGSSNSRYGLPIVPLRKSHQSLIRATYQDRTKSSNQKSKVRREQTGNDTSRLALLEQALKPGYMLPEHMARSADLVDVLVVPCQRSNTCDSLLASGGALTHQIISQRVVWYLGNAHGWMHNKFIPLDLRTATIEDPVDTAVTGVTLSPQHQLDWKKTHLYLPNPVGLAWSSNAVRRRHSSLLAVTTRFTPMVPNGHIVSLARKGCMGPKRSAARMKSGPRRSSPGPCLPF</sequence>
<dbReference type="VEuPathDB" id="FungiDB:JI435_430710"/>
<feature type="region of interest" description="Disordered" evidence="1">
    <location>
        <begin position="44"/>
        <end position="65"/>
    </location>
</feature>
<proteinExistence type="predicted"/>
<evidence type="ECO:0000256" key="1">
    <source>
        <dbReference type="SAM" id="MobiDB-lite"/>
    </source>
</evidence>
<protein>
    <submittedName>
        <fullName evidence="2">Uncharacterized protein</fullName>
    </submittedName>
</protein>
<organism evidence="2 3">
    <name type="scientific">Phaeosphaeria nodorum (strain SN15 / ATCC MYA-4574 / FGSC 10173)</name>
    <name type="common">Glume blotch fungus</name>
    <name type="synonym">Parastagonospora nodorum</name>
    <dbReference type="NCBI Taxonomy" id="321614"/>
    <lineage>
        <taxon>Eukaryota</taxon>
        <taxon>Fungi</taxon>
        <taxon>Dikarya</taxon>
        <taxon>Ascomycota</taxon>
        <taxon>Pezizomycotina</taxon>
        <taxon>Dothideomycetes</taxon>
        <taxon>Pleosporomycetidae</taxon>
        <taxon>Pleosporales</taxon>
        <taxon>Pleosporineae</taxon>
        <taxon>Phaeosphaeriaceae</taxon>
        <taxon>Parastagonospora</taxon>
    </lineage>
</organism>
<dbReference type="EMBL" id="CP069026">
    <property type="protein sequence ID" value="QRC94485.1"/>
    <property type="molecule type" value="Genomic_DNA"/>
</dbReference>
<evidence type="ECO:0000313" key="3">
    <source>
        <dbReference type="Proteomes" id="UP000663193"/>
    </source>
</evidence>
<accession>A0A7U2HWH7</accession>
<dbReference type="AlphaFoldDB" id="A0A7U2HWH7"/>
<evidence type="ECO:0000313" key="2">
    <source>
        <dbReference type="EMBL" id="QRC94485.1"/>
    </source>
</evidence>
<feature type="region of interest" description="Disordered" evidence="1">
    <location>
        <begin position="226"/>
        <end position="248"/>
    </location>
</feature>